<dbReference type="AlphaFoldDB" id="A0AAD6SIN7"/>
<protein>
    <submittedName>
        <fullName evidence="1">Uncharacterized protein</fullName>
    </submittedName>
</protein>
<accession>A0AAD6SIN7</accession>
<evidence type="ECO:0000313" key="2">
    <source>
        <dbReference type="Proteomes" id="UP001218188"/>
    </source>
</evidence>
<reference evidence="1" key="1">
    <citation type="submission" date="2023-03" db="EMBL/GenBank/DDBJ databases">
        <title>Massive genome expansion in bonnet fungi (Mycena s.s.) driven by repeated elements and novel gene families across ecological guilds.</title>
        <authorList>
            <consortium name="Lawrence Berkeley National Laboratory"/>
            <person name="Harder C.B."/>
            <person name="Miyauchi S."/>
            <person name="Viragh M."/>
            <person name="Kuo A."/>
            <person name="Thoen E."/>
            <person name="Andreopoulos B."/>
            <person name="Lu D."/>
            <person name="Skrede I."/>
            <person name="Drula E."/>
            <person name="Henrissat B."/>
            <person name="Morin E."/>
            <person name="Kohler A."/>
            <person name="Barry K."/>
            <person name="LaButti K."/>
            <person name="Morin E."/>
            <person name="Salamov A."/>
            <person name="Lipzen A."/>
            <person name="Mereny Z."/>
            <person name="Hegedus B."/>
            <person name="Baldrian P."/>
            <person name="Stursova M."/>
            <person name="Weitz H."/>
            <person name="Taylor A."/>
            <person name="Grigoriev I.V."/>
            <person name="Nagy L.G."/>
            <person name="Martin F."/>
            <person name="Kauserud H."/>
        </authorList>
    </citation>
    <scope>NUCLEOTIDE SEQUENCE</scope>
    <source>
        <strain evidence="1">CBHHK200</strain>
    </source>
</reference>
<organism evidence="1 2">
    <name type="scientific">Mycena alexandri</name>
    <dbReference type="NCBI Taxonomy" id="1745969"/>
    <lineage>
        <taxon>Eukaryota</taxon>
        <taxon>Fungi</taxon>
        <taxon>Dikarya</taxon>
        <taxon>Basidiomycota</taxon>
        <taxon>Agaricomycotina</taxon>
        <taxon>Agaricomycetes</taxon>
        <taxon>Agaricomycetidae</taxon>
        <taxon>Agaricales</taxon>
        <taxon>Marasmiineae</taxon>
        <taxon>Mycenaceae</taxon>
        <taxon>Mycena</taxon>
    </lineage>
</organism>
<dbReference type="Proteomes" id="UP001218188">
    <property type="component" value="Unassembled WGS sequence"/>
</dbReference>
<proteinExistence type="predicted"/>
<comment type="caution">
    <text evidence="1">The sequence shown here is derived from an EMBL/GenBank/DDBJ whole genome shotgun (WGS) entry which is preliminary data.</text>
</comment>
<evidence type="ECO:0000313" key="1">
    <source>
        <dbReference type="EMBL" id="KAJ7026785.1"/>
    </source>
</evidence>
<name>A0AAD6SIN7_9AGAR</name>
<sequence>MSLILFNIDKRQVLDPRKDRYGWKMTERDYEYLANDMPLDLVWLFNIPVDNQTAPLAAPSTDHNAGDHPRVPVGHWAGDRVFIIDQEDGYTPEHLLPPDLISEYPNSNADDGLLTWVLENFAHVRLPGYKHAGVNDALFPANRVWVRCGPTLADRHGMGLGDLIWADIGGAQARVLRGRGSIGHRFDVRPVESVETQDEEVQWVDRIEEAKECLHNMELQLDVSESRY</sequence>
<gene>
    <name evidence="1" type="ORF">C8F04DRAFT_1399825</name>
</gene>
<keyword evidence="2" id="KW-1185">Reference proteome</keyword>
<dbReference type="EMBL" id="JARJCM010000133">
    <property type="protein sequence ID" value="KAJ7026785.1"/>
    <property type="molecule type" value="Genomic_DNA"/>
</dbReference>